<gene>
    <name evidence="3" type="ORF">SAMN05216456_1599</name>
</gene>
<keyword evidence="4" id="KW-1185">Reference proteome</keyword>
<feature type="domain" description="Rap1a immunity protein" evidence="2">
    <location>
        <begin position="31"/>
        <end position="111"/>
    </location>
</feature>
<dbReference type="InterPro" id="IPR041238">
    <property type="entry name" value="Rap1a"/>
</dbReference>
<dbReference type="OrthoDB" id="8388802at2"/>
<dbReference type="EMBL" id="FPCK01000001">
    <property type="protein sequence ID" value="SFV32287.1"/>
    <property type="molecule type" value="Genomic_DNA"/>
</dbReference>
<evidence type="ECO:0000259" key="2">
    <source>
        <dbReference type="Pfam" id="PF18602"/>
    </source>
</evidence>
<keyword evidence="1" id="KW-0732">Signal</keyword>
<protein>
    <recommendedName>
        <fullName evidence="2">Rap1a immunity protein domain-containing protein</fullName>
    </recommendedName>
</protein>
<dbReference type="STRING" id="429728.SAMN05216456_1599"/>
<reference evidence="3 4" key="1">
    <citation type="submission" date="2016-10" db="EMBL/GenBank/DDBJ databases">
        <authorList>
            <person name="de Groot N.N."/>
        </authorList>
    </citation>
    <scope>NUCLEOTIDE SEQUENCE [LARGE SCALE GENOMIC DNA]</scope>
    <source>
        <strain evidence="3 4">IPL20</strain>
    </source>
</reference>
<dbReference type="Gene3D" id="1.10.890.40">
    <property type="match status" value="1"/>
</dbReference>
<evidence type="ECO:0000313" key="3">
    <source>
        <dbReference type="EMBL" id="SFV32287.1"/>
    </source>
</evidence>
<name>A0A1I7NC86_9HYPH</name>
<accession>A0A1I7NC86</accession>
<organism evidence="3 4">
    <name type="scientific">Devosia crocina</name>
    <dbReference type="NCBI Taxonomy" id="429728"/>
    <lineage>
        <taxon>Bacteria</taxon>
        <taxon>Pseudomonadati</taxon>
        <taxon>Pseudomonadota</taxon>
        <taxon>Alphaproteobacteria</taxon>
        <taxon>Hyphomicrobiales</taxon>
        <taxon>Devosiaceae</taxon>
        <taxon>Devosia</taxon>
    </lineage>
</organism>
<feature type="signal peptide" evidence="1">
    <location>
        <begin position="1"/>
        <end position="23"/>
    </location>
</feature>
<sequence length="111" mass="12072">MSVLKRCLATTVLIAALASSAMAQSRVVYITGNELKEMCRVDQASCGGYIIGIADALEATAWPAKRSCRPRGVEASQIIDLAIETLRKKPAERHRPAFDLIADEVIAQWPC</sequence>
<dbReference type="Pfam" id="PF18602">
    <property type="entry name" value="Rap1a"/>
    <property type="match status" value="1"/>
</dbReference>
<evidence type="ECO:0000313" key="4">
    <source>
        <dbReference type="Proteomes" id="UP000199074"/>
    </source>
</evidence>
<feature type="chain" id="PRO_5011677143" description="Rap1a immunity protein domain-containing protein" evidence="1">
    <location>
        <begin position="24"/>
        <end position="111"/>
    </location>
</feature>
<evidence type="ECO:0000256" key="1">
    <source>
        <dbReference type="SAM" id="SignalP"/>
    </source>
</evidence>
<proteinExistence type="predicted"/>
<dbReference type="AlphaFoldDB" id="A0A1I7NC86"/>
<dbReference type="Proteomes" id="UP000199074">
    <property type="component" value="Unassembled WGS sequence"/>
</dbReference>
<dbReference type="RefSeq" id="WP_139232545.1">
    <property type="nucleotide sequence ID" value="NZ_FPCK01000001.1"/>
</dbReference>